<dbReference type="InterPro" id="IPR042178">
    <property type="entry name" value="Serpin_sf_1"/>
</dbReference>
<name>A0A7K5H716_9AVES</name>
<dbReference type="SUPFAM" id="SSF56574">
    <property type="entry name" value="Serpins"/>
    <property type="match status" value="1"/>
</dbReference>
<proteinExistence type="predicted"/>
<dbReference type="OrthoDB" id="8179360at2759"/>
<accession>A0A7K5H716</accession>
<reference evidence="2 3" key="1">
    <citation type="submission" date="2019-09" db="EMBL/GenBank/DDBJ databases">
        <title>Bird 10,000 Genomes (B10K) Project - Family phase.</title>
        <authorList>
            <person name="Zhang G."/>
        </authorList>
    </citation>
    <scope>NUCLEOTIDE SEQUENCE [LARGE SCALE GENOMIC DNA]</scope>
    <source>
        <strain evidence="2">B10K-CU-031-22</strain>
    </source>
</reference>
<gene>
    <name evidence="2" type="primary">Serpine1</name>
    <name evidence="2" type="ORF">CHUBUR_R15930</name>
</gene>
<dbReference type="AlphaFoldDB" id="A0A7K5H716"/>
<feature type="domain" description="Serpin" evidence="1">
    <location>
        <begin position="14"/>
        <end position="67"/>
    </location>
</feature>
<dbReference type="Pfam" id="PF00079">
    <property type="entry name" value="Serpin"/>
    <property type="match status" value="1"/>
</dbReference>
<dbReference type="InterPro" id="IPR036186">
    <property type="entry name" value="Serpin_sf"/>
</dbReference>
<dbReference type="InterPro" id="IPR023796">
    <property type="entry name" value="Serpin_dom"/>
</dbReference>
<feature type="non-terminal residue" evidence="2">
    <location>
        <position position="80"/>
    </location>
</feature>
<evidence type="ECO:0000313" key="2">
    <source>
        <dbReference type="EMBL" id="NWS65131.1"/>
    </source>
</evidence>
<evidence type="ECO:0000313" key="3">
    <source>
        <dbReference type="Proteomes" id="UP000541181"/>
    </source>
</evidence>
<evidence type="ECO:0000259" key="1">
    <source>
        <dbReference type="Pfam" id="PF00079"/>
    </source>
</evidence>
<dbReference type="Proteomes" id="UP000541181">
    <property type="component" value="Unassembled WGS sequence"/>
</dbReference>
<sequence length="80" mass="8240">GAGTPVPGRVTQLVTDFGLRLFREAVGRRGDTNAIFAPHGATTVLSALQLATAGHGRHQLEVAMGFNINGEGPGGPWPHG</sequence>
<keyword evidence="3" id="KW-1185">Reference proteome</keyword>
<dbReference type="Gene3D" id="3.30.497.10">
    <property type="entry name" value="Antithrombin, subunit I, domain 2"/>
    <property type="match status" value="1"/>
</dbReference>
<feature type="non-terminal residue" evidence="2">
    <location>
        <position position="1"/>
    </location>
</feature>
<organism evidence="2 3">
    <name type="scientific">Chunga burmeisteri</name>
    <name type="common">Black-legged seriema</name>
    <dbReference type="NCBI Taxonomy" id="1352770"/>
    <lineage>
        <taxon>Eukaryota</taxon>
        <taxon>Metazoa</taxon>
        <taxon>Chordata</taxon>
        <taxon>Craniata</taxon>
        <taxon>Vertebrata</taxon>
        <taxon>Euteleostomi</taxon>
        <taxon>Archelosauria</taxon>
        <taxon>Archosauria</taxon>
        <taxon>Dinosauria</taxon>
        <taxon>Saurischia</taxon>
        <taxon>Theropoda</taxon>
        <taxon>Coelurosauria</taxon>
        <taxon>Aves</taxon>
        <taxon>Neognathae</taxon>
        <taxon>Neoaves</taxon>
        <taxon>Telluraves</taxon>
        <taxon>Australaves</taxon>
        <taxon>Cariamiformes</taxon>
        <taxon>Cariamidae</taxon>
        <taxon>Chunga</taxon>
    </lineage>
</organism>
<protein>
    <submittedName>
        <fullName evidence="2">PAI1 inhibitor</fullName>
    </submittedName>
</protein>
<comment type="caution">
    <text evidence="2">The sequence shown here is derived from an EMBL/GenBank/DDBJ whole genome shotgun (WGS) entry which is preliminary data.</text>
</comment>
<dbReference type="EMBL" id="VZRC01002014">
    <property type="protein sequence ID" value="NWS65131.1"/>
    <property type="molecule type" value="Genomic_DNA"/>
</dbReference>